<dbReference type="EMBL" id="JAAFZH010000001">
    <property type="protein sequence ID" value="NDU94016.1"/>
    <property type="molecule type" value="Genomic_DNA"/>
</dbReference>
<accession>A0A6L9L0L0</accession>
<name>A0A6L9L0L0_9BACT</name>
<evidence type="ECO:0008006" key="4">
    <source>
        <dbReference type="Google" id="ProtNLM"/>
    </source>
</evidence>
<evidence type="ECO:0000256" key="1">
    <source>
        <dbReference type="SAM" id="SignalP"/>
    </source>
</evidence>
<dbReference type="RefSeq" id="WP_163943056.1">
    <property type="nucleotide sequence ID" value="NZ_JAAFZH010000001.1"/>
</dbReference>
<keyword evidence="1" id="KW-0732">Signal</keyword>
<comment type="caution">
    <text evidence="2">The sequence shown here is derived from an EMBL/GenBank/DDBJ whole genome shotgun (WGS) entry which is preliminary data.</text>
</comment>
<dbReference type="AlphaFoldDB" id="A0A6L9L0L0"/>
<evidence type="ECO:0000313" key="3">
    <source>
        <dbReference type="Proteomes" id="UP000474175"/>
    </source>
</evidence>
<organism evidence="2 3">
    <name type="scientific">Spirosoma terrae</name>
    <dbReference type="NCBI Taxonomy" id="1968276"/>
    <lineage>
        <taxon>Bacteria</taxon>
        <taxon>Pseudomonadati</taxon>
        <taxon>Bacteroidota</taxon>
        <taxon>Cytophagia</taxon>
        <taxon>Cytophagales</taxon>
        <taxon>Cytophagaceae</taxon>
        <taxon>Spirosoma</taxon>
    </lineage>
</organism>
<feature type="chain" id="PRO_5026660627" description="Porin family protein" evidence="1">
    <location>
        <begin position="21"/>
        <end position="211"/>
    </location>
</feature>
<dbReference type="Proteomes" id="UP000474175">
    <property type="component" value="Unassembled WGS sequence"/>
</dbReference>
<reference evidence="2 3" key="1">
    <citation type="submission" date="2020-02" db="EMBL/GenBank/DDBJ databases">
        <title>Draft genome sequence of two Spirosoma agri KCTC 52727 and Spirosoma terrae KCTC 52035.</title>
        <authorList>
            <person name="Rojas J."/>
            <person name="Ambika Manirajan B."/>
            <person name="Suarez C."/>
            <person name="Ratering S."/>
            <person name="Schnell S."/>
        </authorList>
    </citation>
    <scope>NUCLEOTIDE SEQUENCE [LARGE SCALE GENOMIC DNA]</scope>
    <source>
        <strain evidence="2 3">KCTC 52035</strain>
    </source>
</reference>
<gene>
    <name evidence="2" type="ORF">GK108_03960</name>
</gene>
<evidence type="ECO:0000313" key="2">
    <source>
        <dbReference type="EMBL" id="NDU94016.1"/>
    </source>
</evidence>
<keyword evidence="3" id="KW-1185">Reference proteome</keyword>
<feature type="signal peptide" evidence="1">
    <location>
        <begin position="1"/>
        <end position="20"/>
    </location>
</feature>
<protein>
    <recommendedName>
        <fullName evidence="4">Porin family protein</fullName>
    </recommendedName>
</protein>
<proteinExistence type="predicted"/>
<sequence length="211" mass="23916">MKRSFLLCCILLILSNWVCAQFTKSYNKSIHISTEALWVKGDHQEQSPAIRYSVLYSQPLANTRWTMEAGLSFTSRYTRDRFYTSTVFWENQRTQLATVDVSFLFNVINQKRHTVAFGAGPSLWFLRNGNTYDVAGQANQNGDIETISYRWVYTSAFNVGLNLRTTYTYALTDRLLIGARLGVGGNLFRSSSEGTLYGTLSTIGLSAGYRF</sequence>